<name>A0ABT8DRA3_9BURK</name>
<accession>A0ABT8DRA3</accession>
<comment type="caution">
    <text evidence="3">The sequence shown here is derived from an EMBL/GenBank/DDBJ whole genome shotgun (WGS) entry which is preliminary data.</text>
</comment>
<sequence>MKLGKLRFHAVAVSLCLLTASVLGHVGRPTIHLADQRQKVNLEQMFPTRVGSWRLDENQPVGIVAPDVKALLDKLYAQTLTRTYVNSEGVRVMLSVAYGGDQSDATRAHRPDVCYPAQGFDIVSNRSDTLALPDGALGVRRMVAKLNNRIEPVTFWFAVGEYTAVTGQDQKLIQLRYGLRGIIPDGMLVRVSTINPDEKSAYAVQSKFIAELRQSMPQNFVSHVFGSHLKT</sequence>
<dbReference type="Proteomes" id="UP001228044">
    <property type="component" value="Unassembled WGS sequence"/>
</dbReference>
<evidence type="ECO:0000256" key="1">
    <source>
        <dbReference type="SAM" id="SignalP"/>
    </source>
</evidence>
<dbReference type="NCBIfam" id="NF045609">
    <property type="entry name" value="EpsI_type_B"/>
    <property type="match status" value="1"/>
</dbReference>
<organism evidence="3 4">
    <name type="scientific">Roseateles violae</name>
    <dbReference type="NCBI Taxonomy" id="3058042"/>
    <lineage>
        <taxon>Bacteria</taxon>
        <taxon>Pseudomonadati</taxon>
        <taxon>Pseudomonadota</taxon>
        <taxon>Betaproteobacteria</taxon>
        <taxon>Burkholderiales</taxon>
        <taxon>Sphaerotilaceae</taxon>
        <taxon>Roseateles</taxon>
    </lineage>
</organism>
<dbReference type="NCBIfam" id="TIGR02914">
    <property type="entry name" value="EpsI_fam"/>
    <property type="match status" value="1"/>
</dbReference>
<dbReference type="InterPro" id="IPR014263">
    <property type="entry name" value="Methanolan_biosynth_EpsI"/>
</dbReference>
<evidence type="ECO:0000259" key="2">
    <source>
        <dbReference type="Pfam" id="PF11984"/>
    </source>
</evidence>
<protein>
    <submittedName>
        <fullName evidence="3">EpsI family protein</fullName>
    </submittedName>
</protein>
<feature type="chain" id="PRO_5045211326" evidence="1">
    <location>
        <begin position="25"/>
        <end position="231"/>
    </location>
</feature>
<feature type="domain" description="Methanolan biosynthesis EpsI" evidence="2">
    <location>
        <begin position="12"/>
        <end position="218"/>
    </location>
</feature>
<keyword evidence="4" id="KW-1185">Reference proteome</keyword>
<dbReference type="InterPro" id="IPR054653">
    <property type="entry name" value="EpsI_type_B_pred"/>
</dbReference>
<dbReference type="Pfam" id="PF11984">
    <property type="entry name" value="DUF3485"/>
    <property type="match status" value="1"/>
</dbReference>
<evidence type="ECO:0000313" key="3">
    <source>
        <dbReference type="EMBL" id="MDN3920861.1"/>
    </source>
</evidence>
<dbReference type="RefSeq" id="WP_290359182.1">
    <property type="nucleotide sequence ID" value="NZ_JAUHHC010000003.1"/>
</dbReference>
<evidence type="ECO:0000313" key="4">
    <source>
        <dbReference type="Proteomes" id="UP001228044"/>
    </source>
</evidence>
<keyword evidence="1" id="KW-0732">Signal</keyword>
<dbReference type="EMBL" id="JAUHHC010000003">
    <property type="protein sequence ID" value="MDN3920861.1"/>
    <property type="molecule type" value="Genomic_DNA"/>
</dbReference>
<proteinExistence type="predicted"/>
<reference evidence="3 4" key="1">
    <citation type="submission" date="2023-06" db="EMBL/GenBank/DDBJ databases">
        <title>Pelomonas sp. PFR6 16S ribosomal RNA gene Genome sequencing and assembly.</title>
        <authorList>
            <person name="Woo H."/>
        </authorList>
    </citation>
    <scope>NUCLEOTIDE SEQUENCE [LARGE SCALE GENOMIC DNA]</scope>
    <source>
        <strain evidence="3 4">PFR6</strain>
    </source>
</reference>
<feature type="signal peptide" evidence="1">
    <location>
        <begin position="1"/>
        <end position="24"/>
    </location>
</feature>
<gene>
    <name evidence="3" type="ORF">QWJ38_11280</name>
</gene>